<reference evidence="2" key="2">
    <citation type="journal article" date="2014" name="BMC Genomics">
        <title>A genomic perspective to assessing quality of mass-reared SIT flies used in Mediterranean fruit fly (Ceratitis capitata) eradication in California.</title>
        <authorList>
            <person name="Calla B."/>
            <person name="Hall B."/>
            <person name="Hou S."/>
            <person name="Geib S.M."/>
        </authorList>
    </citation>
    <scope>NUCLEOTIDE SEQUENCE</scope>
</reference>
<protein>
    <submittedName>
        <fullName evidence="2">Uncharacterized protein</fullName>
    </submittedName>
</protein>
<evidence type="ECO:0000256" key="1">
    <source>
        <dbReference type="SAM" id="MobiDB-lite"/>
    </source>
</evidence>
<name>W8CCP6_CERCA</name>
<dbReference type="AlphaFoldDB" id="W8CCP6"/>
<dbReference type="OrthoDB" id="1684102at2759"/>
<accession>W8CCP6</accession>
<evidence type="ECO:0000313" key="2">
    <source>
        <dbReference type="EMBL" id="JAC03225.1"/>
    </source>
</evidence>
<organism evidence="2">
    <name type="scientific">Ceratitis capitata</name>
    <name type="common">Mediterranean fruit fly</name>
    <name type="synonym">Tephritis capitata</name>
    <dbReference type="NCBI Taxonomy" id="7213"/>
    <lineage>
        <taxon>Eukaryota</taxon>
        <taxon>Metazoa</taxon>
        <taxon>Ecdysozoa</taxon>
        <taxon>Arthropoda</taxon>
        <taxon>Hexapoda</taxon>
        <taxon>Insecta</taxon>
        <taxon>Pterygota</taxon>
        <taxon>Neoptera</taxon>
        <taxon>Endopterygota</taxon>
        <taxon>Diptera</taxon>
        <taxon>Brachycera</taxon>
        <taxon>Muscomorpha</taxon>
        <taxon>Tephritoidea</taxon>
        <taxon>Tephritidae</taxon>
        <taxon>Ceratitis</taxon>
        <taxon>Ceratitis</taxon>
    </lineage>
</organism>
<feature type="region of interest" description="Disordered" evidence="1">
    <location>
        <begin position="1"/>
        <end position="25"/>
    </location>
</feature>
<dbReference type="EMBL" id="GAMC01003331">
    <property type="protein sequence ID" value="JAC03225.1"/>
    <property type="molecule type" value="mRNA"/>
</dbReference>
<sequence length="184" mass="19422">MNKRLTDMATTTASTSENASKHPQQLQLAVGADGDEQTQTSHNIVNVIAEESSSTTNGCVTLTAAKEEIDEVEQHTQMLKINGNEKGATIEAIEETTIPATPATTTTLSVIDIDGDAPESRLCGKKLLLCRRFKDCGGILRNFNSLPLFVYATSPYTHAISADGVGVAKEAVAAADALGQKVST</sequence>
<reference evidence="2" key="1">
    <citation type="submission" date="2013-07" db="EMBL/GenBank/DDBJ databases">
        <authorList>
            <person name="Geib S."/>
        </authorList>
    </citation>
    <scope>NUCLEOTIDE SEQUENCE</scope>
</reference>
<proteinExistence type="evidence at transcript level"/>